<dbReference type="InterPro" id="IPR050638">
    <property type="entry name" value="AA-Vitamin_Transporters"/>
</dbReference>
<evidence type="ECO:0000256" key="5">
    <source>
        <dbReference type="SAM" id="Phobius"/>
    </source>
</evidence>
<dbReference type="GO" id="GO:0016020">
    <property type="term" value="C:membrane"/>
    <property type="evidence" value="ECO:0007669"/>
    <property type="project" value="UniProtKB-SubCell"/>
</dbReference>
<dbReference type="Pfam" id="PF00892">
    <property type="entry name" value="EamA"/>
    <property type="match status" value="2"/>
</dbReference>
<evidence type="ECO:0000256" key="1">
    <source>
        <dbReference type="ARBA" id="ARBA00004141"/>
    </source>
</evidence>
<dbReference type="InterPro" id="IPR037185">
    <property type="entry name" value="EmrE-like"/>
</dbReference>
<feature type="transmembrane region" description="Helical" evidence="5">
    <location>
        <begin position="263"/>
        <end position="279"/>
    </location>
</feature>
<dbReference type="SUPFAM" id="SSF103481">
    <property type="entry name" value="Multidrug resistance efflux transporter EmrE"/>
    <property type="match status" value="2"/>
</dbReference>
<evidence type="ECO:0000256" key="3">
    <source>
        <dbReference type="ARBA" id="ARBA00022989"/>
    </source>
</evidence>
<evidence type="ECO:0000259" key="6">
    <source>
        <dbReference type="Pfam" id="PF00892"/>
    </source>
</evidence>
<feature type="transmembrane region" description="Helical" evidence="5">
    <location>
        <begin position="77"/>
        <end position="98"/>
    </location>
</feature>
<keyword evidence="4 5" id="KW-0472">Membrane</keyword>
<reference evidence="7 8" key="1">
    <citation type="submission" date="2016-03" db="EMBL/GenBank/DDBJ databases">
        <title>Draft Genome Sequence of the Strain BR 10245 (Bradyrhizobium sp.) isolated from nodules of Centrolobium paraense.</title>
        <authorList>
            <person name="Simoes-Araujo J.L.Sr."/>
            <person name="Barauna A.C."/>
            <person name="Silva K."/>
            <person name="Zilli J.E."/>
        </authorList>
    </citation>
    <scope>NUCLEOTIDE SEQUENCE [LARGE SCALE GENOMIC DNA]</scope>
    <source>
        <strain evidence="7 8">BR 10245</strain>
    </source>
</reference>
<gene>
    <name evidence="7" type="ORF">AYJ54_31025</name>
</gene>
<feature type="domain" description="EamA" evidence="6">
    <location>
        <begin position="19"/>
        <end position="152"/>
    </location>
</feature>
<evidence type="ECO:0000256" key="4">
    <source>
        <dbReference type="ARBA" id="ARBA00023136"/>
    </source>
</evidence>
<keyword evidence="8" id="KW-1185">Reference proteome</keyword>
<dbReference type="OrthoDB" id="9810556at2"/>
<comment type="subcellular location">
    <subcellularLocation>
        <location evidence="1">Membrane</location>
        <topology evidence="1">Multi-pass membrane protein</topology>
    </subcellularLocation>
</comment>
<feature type="transmembrane region" description="Helical" evidence="5">
    <location>
        <begin position="285"/>
        <end position="306"/>
    </location>
</feature>
<keyword evidence="2 5" id="KW-0812">Transmembrane</keyword>
<dbReference type="AlphaFoldDB" id="A0A176YA49"/>
<name>A0A176YA49_9BRAD</name>
<feature type="transmembrane region" description="Helical" evidence="5">
    <location>
        <begin position="191"/>
        <end position="215"/>
    </location>
</feature>
<feature type="transmembrane region" description="Helical" evidence="5">
    <location>
        <begin position="21"/>
        <end position="40"/>
    </location>
</feature>
<dbReference type="PANTHER" id="PTHR32322">
    <property type="entry name" value="INNER MEMBRANE TRANSPORTER"/>
    <property type="match status" value="1"/>
</dbReference>
<organism evidence="7 8">
    <name type="scientific">Bradyrhizobium centrolobii</name>
    <dbReference type="NCBI Taxonomy" id="1505087"/>
    <lineage>
        <taxon>Bacteria</taxon>
        <taxon>Pseudomonadati</taxon>
        <taxon>Pseudomonadota</taxon>
        <taxon>Alphaproteobacteria</taxon>
        <taxon>Hyphomicrobiales</taxon>
        <taxon>Nitrobacteraceae</taxon>
        <taxon>Bradyrhizobium</taxon>
    </lineage>
</organism>
<dbReference type="Gene3D" id="1.10.3730.20">
    <property type="match status" value="1"/>
</dbReference>
<dbReference type="EMBL" id="LUUB01000109">
    <property type="protein sequence ID" value="OAF00734.1"/>
    <property type="molecule type" value="Genomic_DNA"/>
</dbReference>
<comment type="caution">
    <text evidence="7">The sequence shown here is derived from an EMBL/GenBank/DDBJ whole genome shotgun (WGS) entry which is preliminary data.</text>
</comment>
<feature type="transmembrane region" description="Helical" evidence="5">
    <location>
        <begin position="104"/>
        <end position="126"/>
    </location>
</feature>
<feature type="transmembrane region" description="Helical" evidence="5">
    <location>
        <begin position="166"/>
        <end position="184"/>
    </location>
</feature>
<dbReference type="RefSeq" id="WP_063708008.1">
    <property type="nucleotide sequence ID" value="NZ_LUUB01000109.1"/>
</dbReference>
<evidence type="ECO:0000313" key="8">
    <source>
        <dbReference type="Proteomes" id="UP000076959"/>
    </source>
</evidence>
<proteinExistence type="predicted"/>
<keyword evidence="3 5" id="KW-1133">Transmembrane helix</keyword>
<sequence>MSTQAPQAASDQTTLTLEIGLLLLLSLIWGSSFTLIKIAIPTIPPFTMVAARVAIASILLILIAGAQGHSLPRRGSVWGAFFVQGLLQSALPFTLISWGEVHIASGLAGVLNATPPIFVLAIATITGRGRRTISGQKIIGVGLGLAGVAVTIGTDALSGIGTTAPPAQAAVLGASLCYALAPIWGQRFSNLPAIVTAAGAMSCAAILMLPTAALLERPWTLLPPPAQAITAVIALAVICTALAMVIYFRLIRTLGPLGTTSGSYLRAGFAVALGTAWLGERFTWSSLAGMTLILIGVVAVTVPLPARNGEKQPA</sequence>
<feature type="transmembrane region" description="Helical" evidence="5">
    <location>
        <begin position="138"/>
        <end position="160"/>
    </location>
</feature>
<protein>
    <submittedName>
        <fullName evidence="7">Permease</fullName>
    </submittedName>
</protein>
<dbReference type="PANTHER" id="PTHR32322:SF9">
    <property type="entry name" value="AMINO-ACID METABOLITE EFFLUX PUMP-RELATED"/>
    <property type="match status" value="1"/>
</dbReference>
<feature type="domain" description="EamA" evidence="6">
    <location>
        <begin position="170"/>
        <end position="301"/>
    </location>
</feature>
<dbReference type="STRING" id="1505087.AYJ54_31025"/>
<evidence type="ECO:0000256" key="2">
    <source>
        <dbReference type="ARBA" id="ARBA00022692"/>
    </source>
</evidence>
<feature type="transmembrane region" description="Helical" evidence="5">
    <location>
        <begin position="227"/>
        <end position="251"/>
    </location>
</feature>
<dbReference type="InterPro" id="IPR000620">
    <property type="entry name" value="EamA_dom"/>
</dbReference>
<feature type="transmembrane region" description="Helical" evidence="5">
    <location>
        <begin position="46"/>
        <end position="65"/>
    </location>
</feature>
<dbReference type="Proteomes" id="UP000076959">
    <property type="component" value="Unassembled WGS sequence"/>
</dbReference>
<evidence type="ECO:0000313" key="7">
    <source>
        <dbReference type="EMBL" id="OAF00734.1"/>
    </source>
</evidence>
<accession>A0A176YA49</accession>